<feature type="compositionally biased region" description="Acidic residues" evidence="1">
    <location>
        <begin position="368"/>
        <end position="385"/>
    </location>
</feature>
<gene>
    <name evidence="3" type="ORF">EDF64_104265</name>
</gene>
<sequence>MQLKTIAMSATTAVVIGLTLTACSGGGGGASEGKSGGDAKPVSGSAAKVDLTKDVEKKVGVTLTDTQVGDRVEIKKVSTKLDTDNVKSLKSSQGDVVLVQLKVTVPDDGYSVSTTDIGLKDDQDTTSSNLYAGGLEAAMEAQGYAALPSYVSTGSTKTGWVALQLLDTAKSADLTWKRAKHTDYESGKKYPARTMTAPLLTNTGADSAVTAAKEGATPKKASAKSTDDVTKNTVTVDQVITNFPLPAAVDYESGHIVAVHITADAGSVYTSGWAPSDLQLITADGDKLDRYSNADVATALAEKGFPGLTEDGYISSGESTTGWVPFLVKPSTGDSGFTISQHRRAANIIGGGSVPAADFPAKITIEGVSDDSGSDSDDQSTESSDDGSGANA</sequence>
<dbReference type="Proteomes" id="UP000295764">
    <property type="component" value="Unassembled WGS sequence"/>
</dbReference>
<evidence type="ECO:0000256" key="1">
    <source>
        <dbReference type="SAM" id="MobiDB-lite"/>
    </source>
</evidence>
<proteinExistence type="predicted"/>
<name>A0A4R6DJC1_9MICO</name>
<accession>A0A4R6DJC1</accession>
<evidence type="ECO:0000313" key="3">
    <source>
        <dbReference type="EMBL" id="TDN44861.1"/>
    </source>
</evidence>
<dbReference type="EMBL" id="SNVW01000004">
    <property type="protein sequence ID" value="TDN44861.1"/>
    <property type="molecule type" value="Genomic_DNA"/>
</dbReference>
<keyword evidence="2" id="KW-0732">Signal</keyword>
<organism evidence="3 4">
    <name type="scientific">Curtobacterium flaccumfaciens</name>
    <dbReference type="NCBI Taxonomy" id="2035"/>
    <lineage>
        <taxon>Bacteria</taxon>
        <taxon>Bacillati</taxon>
        <taxon>Actinomycetota</taxon>
        <taxon>Actinomycetes</taxon>
        <taxon>Micrococcales</taxon>
        <taxon>Microbacteriaceae</taxon>
        <taxon>Curtobacterium</taxon>
    </lineage>
</organism>
<feature type="signal peptide" evidence="2">
    <location>
        <begin position="1"/>
        <end position="24"/>
    </location>
</feature>
<feature type="region of interest" description="Disordered" evidence="1">
    <location>
        <begin position="365"/>
        <end position="392"/>
    </location>
</feature>
<reference evidence="3 4" key="1">
    <citation type="submission" date="2019-03" db="EMBL/GenBank/DDBJ databases">
        <title>Genomic analyses of the natural microbiome of Caenorhabditis elegans.</title>
        <authorList>
            <person name="Samuel B."/>
        </authorList>
    </citation>
    <scope>NUCLEOTIDE SEQUENCE [LARGE SCALE GENOMIC DNA]</scope>
    <source>
        <strain evidence="3 4">JUb65</strain>
    </source>
</reference>
<dbReference type="AlphaFoldDB" id="A0A4R6DJC1"/>
<protein>
    <recommendedName>
        <fullName evidence="5">DUF4352 domain-containing protein</fullName>
    </recommendedName>
</protein>
<comment type="caution">
    <text evidence="3">The sequence shown here is derived from an EMBL/GenBank/DDBJ whole genome shotgun (WGS) entry which is preliminary data.</text>
</comment>
<feature type="chain" id="PRO_5039276461" description="DUF4352 domain-containing protein" evidence="2">
    <location>
        <begin position="25"/>
        <end position="392"/>
    </location>
</feature>
<evidence type="ECO:0008006" key="5">
    <source>
        <dbReference type="Google" id="ProtNLM"/>
    </source>
</evidence>
<dbReference type="PROSITE" id="PS51257">
    <property type="entry name" value="PROKAR_LIPOPROTEIN"/>
    <property type="match status" value="1"/>
</dbReference>
<evidence type="ECO:0000313" key="4">
    <source>
        <dbReference type="Proteomes" id="UP000295764"/>
    </source>
</evidence>
<evidence type="ECO:0000256" key="2">
    <source>
        <dbReference type="SAM" id="SignalP"/>
    </source>
</evidence>